<dbReference type="Pfam" id="PF13791">
    <property type="entry name" value="Sigma_reg_C"/>
    <property type="match status" value="1"/>
</dbReference>
<keyword evidence="5" id="KW-1185">Reference proteome</keyword>
<feature type="domain" description="Sigma factor regulator C-terminal" evidence="2">
    <location>
        <begin position="164"/>
        <end position="307"/>
    </location>
</feature>
<dbReference type="EMBL" id="MLQS01000019">
    <property type="protein sequence ID" value="OIJ19188.1"/>
    <property type="molecule type" value="Genomic_DNA"/>
</dbReference>
<dbReference type="InterPro" id="IPR025672">
    <property type="entry name" value="Sigma_reg_C_dom"/>
</dbReference>
<evidence type="ECO:0000259" key="3">
    <source>
        <dbReference type="Pfam" id="PF13800"/>
    </source>
</evidence>
<dbReference type="RefSeq" id="WP_071390235.1">
    <property type="nucleotide sequence ID" value="NZ_MLQS01000019.1"/>
</dbReference>
<dbReference type="AlphaFoldDB" id="A0A1S2M3C4"/>
<organism evidence="4 5">
    <name type="scientific">Anaerobacillus alkalidiazotrophicus</name>
    <dbReference type="NCBI Taxonomy" id="472963"/>
    <lineage>
        <taxon>Bacteria</taxon>
        <taxon>Bacillati</taxon>
        <taxon>Bacillota</taxon>
        <taxon>Bacilli</taxon>
        <taxon>Bacillales</taxon>
        <taxon>Bacillaceae</taxon>
        <taxon>Anaerobacillus</taxon>
    </lineage>
</organism>
<keyword evidence="1" id="KW-0472">Membrane</keyword>
<dbReference type="OrthoDB" id="1730160at2"/>
<comment type="caution">
    <text evidence="4">The sequence shown here is derived from an EMBL/GenBank/DDBJ whole genome shotgun (WGS) entry which is preliminary data.</text>
</comment>
<reference evidence="4 5" key="1">
    <citation type="submission" date="2016-10" db="EMBL/GenBank/DDBJ databases">
        <title>Draft genome sequences of four alkaliphilic bacteria belonging to the Anaerobacillus genus.</title>
        <authorList>
            <person name="Bassil N.M."/>
            <person name="Lloyd J.R."/>
        </authorList>
    </citation>
    <scope>NUCLEOTIDE SEQUENCE [LARGE SCALE GENOMIC DNA]</scope>
    <source>
        <strain evidence="4 5">DSM 22531</strain>
    </source>
</reference>
<keyword evidence="1" id="KW-0812">Transmembrane</keyword>
<evidence type="ECO:0000256" key="1">
    <source>
        <dbReference type="SAM" id="Phobius"/>
    </source>
</evidence>
<evidence type="ECO:0000259" key="2">
    <source>
        <dbReference type="Pfam" id="PF13791"/>
    </source>
</evidence>
<keyword evidence="1" id="KW-1133">Transmembrane helix</keyword>
<evidence type="ECO:0000313" key="5">
    <source>
        <dbReference type="Proteomes" id="UP000180057"/>
    </source>
</evidence>
<dbReference type="InterPro" id="IPR029101">
    <property type="entry name" value="Sigma_reg_N"/>
</dbReference>
<evidence type="ECO:0008006" key="6">
    <source>
        <dbReference type="Google" id="ProtNLM"/>
    </source>
</evidence>
<dbReference type="Proteomes" id="UP000180057">
    <property type="component" value="Unassembled WGS sequence"/>
</dbReference>
<proteinExistence type="predicted"/>
<protein>
    <recommendedName>
        <fullName evidence="6">Sigma factor regulator C-terminal domain-containing protein</fullName>
    </recommendedName>
</protein>
<feature type="domain" description="Sigma factor regulator N-terminal" evidence="3">
    <location>
        <begin position="15"/>
        <end position="97"/>
    </location>
</feature>
<dbReference type="Pfam" id="PF13800">
    <property type="entry name" value="Sigma_reg_N"/>
    <property type="match status" value="1"/>
</dbReference>
<accession>A0A1S2M3C4</accession>
<evidence type="ECO:0000313" key="4">
    <source>
        <dbReference type="EMBL" id="OIJ19188.1"/>
    </source>
</evidence>
<name>A0A1S2M3C4_9BACI</name>
<gene>
    <name evidence="4" type="ORF">BKP45_13575</name>
</gene>
<sequence>MSEYTDDFFDEKKIKKAIKKSKTKSIITIIFVSLLVFVVLNISNFAISAYFSQKAFKQWDAYVRLTTPNGFISETIDSRGFLGGISNYKVSKDMKRKAVVIEQKQYSFGLFPSILVSRGSGGSIGITGEDWQFAYKENGWREMMFFHPNVTYKKYNNDEELINSMQGDKIYEVALSFHKPYKQSELPFVELPKMTWFWINTYTDSQIKTFQEEAIEYDWSATFISEHEALGFSTNSIYNSTTVLDYEYNKFLKLLQTSISPEHKNAYTNIKGKKIEDIEILGVVVYGTKGQILEIMKEPIIKAASLGGIVDNY</sequence>
<feature type="transmembrane region" description="Helical" evidence="1">
    <location>
        <begin position="26"/>
        <end position="51"/>
    </location>
</feature>